<feature type="compositionally biased region" description="Low complexity" evidence="1">
    <location>
        <begin position="59"/>
        <end position="78"/>
    </location>
</feature>
<evidence type="ECO:0000313" key="3">
    <source>
        <dbReference type="EMBL" id="QDP94809.1"/>
    </source>
</evidence>
<keyword evidence="2" id="KW-0812">Transmembrane</keyword>
<accession>A0A516PUH7</accession>
<dbReference type="AlphaFoldDB" id="A0A516PUH7"/>
<keyword evidence="2" id="KW-1133">Transmembrane helix</keyword>
<keyword evidence="4" id="KW-1185">Reference proteome</keyword>
<sequence>MRRRDPLTYDLGDPHPTASTVSRPMILLLASILAIAALLVVWMLHAVNRTTTATDDNAPEAVASSASPSTEASASPAPLGSDEATAGIAPTGSQTATAEFVAAWLETNPTARKQALQRTATPGLAEQLMMTTQENIPDATPAGAPTLEHASTYSAQFVQNLTGDLSIRVYLAADPQSRNGWIATSVEQA</sequence>
<dbReference type="Proteomes" id="UP000319263">
    <property type="component" value="Chromosome"/>
</dbReference>
<dbReference type="OrthoDB" id="3842494at2"/>
<feature type="transmembrane region" description="Helical" evidence="2">
    <location>
        <begin position="25"/>
        <end position="44"/>
    </location>
</feature>
<dbReference type="RefSeq" id="WP_143984798.1">
    <property type="nucleotide sequence ID" value="NZ_CP041692.1"/>
</dbReference>
<keyword evidence="2" id="KW-0472">Membrane</keyword>
<feature type="region of interest" description="Disordered" evidence="1">
    <location>
        <begin position="55"/>
        <end position="92"/>
    </location>
</feature>
<organism evidence="3 4">
    <name type="scientific">Microlunatus elymi</name>
    <dbReference type="NCBI Taxonomy" id="2596828"/>
    <lineage>
        <taxon>Bacteria</taxon>
        <taxon>Bacillati</taxon>
        <taxon>Actinomycetota</taxon>
        <taxon>Actinomycetes</taxon>
        <taxon>Propionibacteriales</taxon>
        <taxon>Propionibacteriaceae</taxon>
        <taxon>Microlunatus</taxon>
    </lineage>
</organism>
<name>A0A516PUH7_9ACTN</name>
<evidence type="ECO:0000313" key="4">
    <source>
        <dbReference type="Proteomes" id="UP000319263"/>
    </source>
</evidence>
<dbReference type="KEGG" id="mik:FOE78_01740"/>
<dbReference type="EMBL" id="CP041692">
    <property type="protein sequence ID" value="QDP94809.1"/>
    <property type="molecule type" value="Genomic_DNA"/>
</dbReference>
<reference evidence="3 4" key="1">
    <citation type="submission" date="2019-07" db="EMBL/GenBank/DDBJ databases">
        <title>Microlunatus dokdonensis sp. nov. isolated from the rhizospheric soil of the wild plant Elymus tsukushiensis.</title>
        <authorList>
            <person name="Ghim S.-Y."/>
            <person name="Hwang Y.-J."/>
            <person name="Son J.-S."/>
            <person name="Shin J.-H."/>
        </authorList>
    </citation>
    <scope>NUCLEOTIDE SEQUENCE [LARGE SCALE GENOMIC DNA]</scope>
    <source>
        <strain evidence="3 4">KUDC0627</strain>
    </source>
</reference>
<gene>
    <name evidence="3" type="ORF">FOE78_01740</name>
</gene>
<protein>
    <submittedName>
        <fullName evidence="3">Uncharacterized protein</fullName>
    </submittedName>
</protein>
<evidence type="ECO:0000256" key="1">
    <source>
        <dbReference type="SAM" id="MobiDB-lite"/>
    </source>
</evidence>
<proteinExistence type="predicted"/>
<evidence type="ECO:0000256" key="2">
    <source>
        <dbReference type="SAM" id="Phobius"/>
    </source>
</evidence>